<dbReference type="Proteomes" id="UP000321393">
    <property type="component" value="Unassembled WGS sequence"/>
</dbReference>
<evidence type="ECO:0000313" key="4">
    <source>
        <dbReference type="Proteomes" id="UP000321947"/>
    </source>
</evidence>
<protein>
    <submittedName>
        <fullName evidence="1">Ty3-gypsy retrotransposon protein</fullName>
    </submittedName>
</protein>
<proteinExistence type="predicted"/>
<name>A0A5A7T786_CUCMM</name>
<gene>
    <name evidence="2" type="ORF">E5676_scaffold832G00190</name>
    <name evidence="1" type="ORF">E6C27_scaffold379G001500</name>
</gene>
<dbReference type="CDD" id="cd00303">
    <property type="entry name" value="retropepsin_like"/>
    <property type="match status" value="1"/>
</dbReference>
<dbReference type="Proteomes" id="UP000321947">
    <property type="component" value="Unassembled WGS sequence"/>
</dbReference>
<evidence type="ECO:0000313" key="2">
    <source>
        <dbReference type="EMBL" id="TYK13841.1"/>
    </source>
</evidence>
<evidence type="ECO:0000313" key="1">
    <source>
        <dbReference type="EMBL" id="KAA0037229.1"/>
    </source>
</evidence>
<reference evidence="3 4" key="1">
    <citation type="submission" date="2019-08" db="EMBL/GenBank/DDBJ databases">
        <title>Draft genome sequences of two oriental melons (Cucumis melo L. var makuwa).</title>
        <authorList>
            <person name="Kwon S.-Y."/>
        </authorList>
    </citation>
    <scope>NUCLEOTIDE SEQUENCE [LARGE SCALE GENOMIC DNA]</scope>
    <source>
        <strain evidence="4">cv. Chang Bougi</strain>
        <strain evidence="3">cv. SW 3</strain>
        <tissue evidence="1">Leaf</tissue>
    </source>
</reference>
<organism evidence="1 3">
    <name type="scientific">Cucumis melo var. makuwa</name>
    <name type="common">Oriental melon</name>
    <dbReference type="NCBI Taxonomy" id="1194695"/>
    <lineage>
        <taxon>Eukaryota</taxon>
        <taxon>Viridiplantae</taxon>
        <taxon>Streptophyta</taxon>
        <taxon>Embryophyta</taxon>
        <taxon>Tracheophyta</taxon>
        <taxon>Spermatophyta</taxon>
        <taxon>Magnoliopsida</taxon>
        <taxon>eudicotyledons</taxon>
        <taxon>Gunneridae</taxon>
        <taxon>Pentapetalae</taxon>
        <taxon>rosids</taxon>
        <taxon>fabids</taxon>
        <taxon>Cucurbitales</taxon>
        <taxon>Cucurbitaceae</taxon>
        <taxon>Benincaseae</taxon>
        <taxon>Cucumis</taxon>
    </lineage>
</organism>
<dbReference type="InterPro" id="IPR021109">
    <property type="entry name" value="Peptidase_aspartic_dom_sf"/>
</dbReference>
<evidence type="ECO:0000313" key="3">
    <source>
        <dbReference type="Proteomes" id="UP000321393"/>
    </source>
</evidence>
<dbReference type="SUPFAM" id="SSF50630">
    <property type="entry name" value="Acid proteases"/>
    <property type="match status" value="1"/>
</dbReference>
<accession>A0A5A7T786</accession>
<dbReference type="AlphaFoldDB" id="A0A5A7T786"/>
<dbReference type="EMBL" id="SSTE01019034">
    <property type="protein sequence ID" value="KAA0037229.1"/>
    <property type="molecule type" value="Genomic_DNA"/>
</dbReference>
<comment type="caution">
    <text evidence="1">The sequence shown here is derived from an EMBL/GenBank/DDBJ whole genome shotgun (WGS) entry which is preliminary data.</text>
</comment>
<dbReference type="Gene3D" id="2.40.70.10">
    <property type="entry name" value="Acid Proteases"/>
    <property type="match status" value="1"/>
</dbReference>
<dbReference type="EMBL" id="SSTD01009720">
    <property type="protein sequence ID" value="TYK13841.1"/>
    <property type="molecule type" value="Genomic_DNA"/>
</dbReference>
<dbReference type="Pfam" id="PF08284">
    <property type="entry name" value="RVP_2"/>
    <property type="match status" value="1"/>
</dbReference>
<dbReference type="OrthoDB" id="1934862at2759"/>
<sequence>MLFILNEEESIGEGEGSDTQKAEPLEIKQLEALDEAVIEYRAITSLTTKGTMKLRGVVKGKEIIVLTDSGATHNFIHYELVKEKKIPMDRNTQFGVIIGDGTSCKGKGICSRVEIQLEGLTIVADLLAVD</sequence>